<proteinExistence type="predicted"/>
<sequence>MSRCGDYGDVVSDLLSVVEARGYADVANALLGIFGDDAALFVIDHAFEQLVEVTTGTNGGSARLLDDELRVSMLENRPYVDGSMRWVPISDREQPVLVVRVPVTTDLPPDDVMAQLGPIANDHRNRFEELERIRRRSSMSVAAEMQWASLPNRADRLGDYAIGSVLEPAYEVAGDAFDYAAADGAIWVYSLDGMGHGLAAATASVMALAAIRNERRRGGGLDAQMAAADAALFDEFGGDRFVTGLACRIDADGVEFVNAGHEPAWRVTGSQASRLELTAELPLGVVGSHEYRLQRQGPLDGGDGIVLFSDGPTNSHAPDGTAYSADRLRERLEAHWWKAPLRTAHEVIADVLGFIGSGKVTDDITAVVVRRETSAA</sequence>
<keyword evidence="1" id="KW-0378">Hydrolase</keyword>
<dbReference type="SUPFAM" id="SSF81606">
    <property type="entry name" value="PP2C-like"/>
    <property type="match status" value="1"/>
</dbReference>
<dbReference type="InterPro" id="IPR052016">
    <property type="entry name" value="Bact_Sigma-Reg"/>
</dbReference>
<dbReference type="PANTHER" id="PTHR43156:SF2">
    <property type="entry name" value="STAGE II SPORULATION PROTEIN E"/>
    <property type="match status" value="1"/>
</dbReference>
<organism evidence="3 4">
    <name type="scientific">Ilumatobacter coccineus (strain NBRC 103263 / KCTC 29153 / YM16-304)</name>
    <dbReference type="NCBI Taxonomy" id="1313172"/>
    <lineage>
        <taxon>Bacteria</taxon>
        <taxon>Bacillati</taxon>
        <taxon>Actinomycetota</taxon>
        <taxon>Acidimicrobiia</taxon>
        <taxon>Acidimicrobiales</taxon>
        <taxon>Ilumatobacteraceae</taxon>
        <taxon>Ilumatobacter</taxon>
    </lineage>
</organism>
<keyword evidence="4" id="KW-1185">Reference proteome</keyword>
<feature type="domain" description="PPM-type phosphatase" evidence="2">
    <location>
        <begin position="157"/>
        <end position="371"/>
    </location>
</feature>
<dbReference type="Pfam" id="PF07228">
    <property type="entry name" value="SpoIIE"/>
    <property type="match status" value="1"/>
</dbReference>
<dbReference type="GO" id="GO:0016791">
    <property type="term" value="F:phosphatase activity"/>
    <property type="evidence" value="ECO:0007669"/>
    <property type="project" value="TreeGrafter"/>
</dbReference>
<dbReference type="InterPro" id="IPR036457">
    <property type="entry name" value="PPM-type-like_dom_sf"/>
</dbReference>
<reference evidence="3 4" key="1">
    <citation type="journal article" date="2013" name="Int. J. Syst. Evol. Microbiol.">
        <title>Ilumatobacter nonamiense sp. nov. and Ilumatobacter coccineum sp. nov., isolated from seashore sand.</title>
        <authorList>
            <person name="Matsumoto A."/>
            <person name="Kasai H."/>
            <person name="Matsuo Y."/>
            <person name="Shizuri Y."/>
            <person name="Ichikawa N."/>
            <person name="Fujita N."/>
            <person name="Omura S."/>
            <person name="Takahashi Y."/>
        </authorList>
    </citation>
    <scope>NUCLEOTIDE SEQUENCE [LARGE SCALE GENOMIC DNA]</scope>
    <source>
        <strain evidence="4">NBRC 103263 / KCTC 29153 / YM16-304</strain>
    </source>
</reference>
<evidence type="ECO:0000313" key="4">
    <source>
        <dbReference type="Proteomes" id="UP000011863"/>
    </source>
</evidence>
<dbReference type="AlphaFoldDB" id="A0A6C7EC27"/>
<dbReference type="EMBL" id="AP012057">
    <property type="protein sequence ID" value="BAN03552.1"/>
    <property type="molecule type" value="Genomic_DNA"/>
</dbReference>
<name>A0A6C7EC27_ILUCY</name>
<dbReference type="KEGG" id="aym:YM304_32380"/>
<dbReference type="SMART" id="SM00331">
    <property type="entry name" value="PP2C_SIG"/>
    <property type="match status" value="1"/>
</dbReference>
<dbReference type="Proteomes" id="UP000011863">
    <property type="component" value="Chromosome"/>
</dbReference>
<dbReference type="PANTHER" id="PTHR43156">
    <property type="entry name" value="STAGE II SPORULATION PROTEIN E-RELATED"/>
    <property type="match status" value="1"/>
</dbReference>
<evidence type="ECO:0000313" key="3">
    <source>
        <dbReference type="EMBL" id="BAN03552.1"/>
    </source>
</evidence>
<dbReference type="InterPro" id="IPR001932">
    <property type="entry name" value="PPM-type_phosphatase-like_dom"/>
</dbReference>
<evidence type="ECO:0000256" key="1">
    <source>
        <dbReference type="ARBA" id="ARBA00022801"/>
    </source>
</evidence>
<dbReference type="Gene3D" id="3.60.40.10">
    <property type="entry name" value="PPM-type phosphatase domain"/>
    <property type="match status" value="1"/>
</dbReference>
<evidence type="ECO:0000259" key="2">
    <source>
        <dbReference type="SMART" id="SM00331"/>
    </source>
</evidence>
<protein>
    <submittedName>
        <fullName evidence="3">Putative sigma factor regulation protein</fullName>
    </submittedName>
</protein>
<accession>A0A6C7EC27</accession>
<gene>
    <name evidence="3" type="ORF">YM304_32380</name>
</gene>